<dbReference type="Proteomes" id="UP000324748">
    <property type="component" value="Unassembled WGS sequence"/>
</dbReference>
<evidence type="ECO:0000313" key="2">
    <source>
        <dbReference type="EMBL" id="KAA1094060.1"/>
    </source>
</evidence>
<protein>
    <submittedName>
        <fullName evidence="2">Uncharacterized protein</fullName>
    </submittedName>
</protein>
<evidence type="ECO:0000256" key="1">
    <source>
        <dbReference type="SAM" id="MobiDB-lite"/>
    </source>
</evidence>
<feature type="region of interest" description="Disordered" evidence="1">
    <location>
        <begin position="164"/>
        <end position="198"/>
    </location>
</feature>
<dbReference type="OrthoDB" id="2507498at2759"/>
<dbReference type="EMBL" id="VSWC01000079">
    <property type="protein sequence ID" value="KAA1094060.1"/>
    <property type="molecule type" value="Genomic_DNA"/>
</dbReference>
<evidence type="ECO:0000313" key="3">
    <source>
        <dbReference type="Proteomes" id="UP000324748"/>
    </source>
</evidence>
<keyword evidence="3" id="KW-1185">Reference proteome</keyword>
<proteinExistence type="predicted"/>
<reference evidence="2 3" key="1">
    <citation type="submission" date="2019-05" db="EMBL/GenBank/DDBJ databases">
        <title>Emergence of the Ug99 lineage of the wheat stem rust pathogen through somatic hybridization.</title>
        <authorList>
            <person name="Li F."/>
            <person name="Upadhyaya N.M."/>
            <person name="Sperschneider J."/>
            <person name="Matny O."/>
            <person name="Nguyen-Phuc H."/>
            <person name="Mago R."/>
            <person name="Raley C."/>
            <person name="Miller M.E."/>
            <person name="Silverstein K.A.T."/>
            <person name="Henningsen E."/>
            <person name="Hirsch C.D."/>
            <person name="Visser B."/>
            <person name="Pretorius Z.A."/>
            <person name="Steffenson B.J."/>
            <person name="Schwessinger B."/>
            <person name="Dodds P.N."/>
            <person name="Figueroa M."/>
        </authorList>
    </citation>
    <scope>NUCLEOTIDE SEQUENCE [LARGE SCALE GENOMIC DNA]</scope>
    <source>
        <strain evidence="2">21-0</strain>
    </source>
</reference>
<feature type="compositionally biased region" description="Polar residues" evidence="1">
    <location>
        <begin position="166"/>
        <end position="177"/>
    </location>
</feature>
<dbReference type="AlphaFoldDB" id="A0A5B0P0Z3"/>
<organism evidence="2 3">
    <name type="scientific">Puccinia graminis f. sp. tritici</name>
    <dbReference type="NCBI Taxonomy" id="56615"/>
    <lineage>
        <taxon>Eukaryota</taxon>
        <taxon>Fungi</taxon>
        <taxon>Dikarya</taxon>
        <taxon>Basidiomycota</taxon>
        <taxon>Pucciniomycotina</taxon>
        <taxon>Pucciniomycetes</taxon>
        <taxon>Pucciniales</taxon>
        <taxon>Pucciniaceae</taxon>
        <taxon>Puccinia</taxon>
    </lineage>
</organism>
<comment type="caution">
    <text evidence="2">The sequence shown here is derived from an EMBL/GenBank/DDBJ whole genome shotgun (WGS) entry which is preliminary data.</text>
</comment>
<sequence>MQRFRMDFTDAMSAPVNQFCLKVARDIFLALIECNEYEGLHPEEKNPDVILEPLRGYAEDRLARSYRESKWPLEKRSKKAAKQTRNARRVNLKNQRIEMAMQFSLPGLVPIIQKACSDDETDEEVTQIRSPNSKTQVQKYCQVRQLPWRSKDLTTIFRWLDKKRGIQSNGNPKSRQGNLPRIRRRPIPPIDSIIPPAKGLPRGSFDQEWLDSQATFTVDALNILENSDVTIRKALRKANSE</sequence>
<accession>A0A5B0P0Z3</accession>
<name>A0A5B0P0Z3_PUCGR</name>
<gene>
    <name evidence="2" type="ORF">PGT21_008446</name>
</gene>